<accession>A0AAE1HF59</accession>
<keyword evidence="4" id="KW-1133">Transmembrane helix</keyword>
<comment type="subcellular location">
    <subcellularLocation>
        <location evidence="1">Cell membrane</location>
        <topology evidence="1">Multi-pass membrane protein</topology>
    </subcellularLocation>
</comment>
<evidence type="ECO:0000256" key="7">
    <source>
        <dbReference type="ARBA" id="ARBA00023180"/>
    </source>
</evidence>
<keyword evidence="2" id="KW-1003">Cell membrane</keyword>
<dbReference type="AlphaFoldDB" id="A0AAE1HF59"/>
<reference evidence="9" key="1">
    <citation type="submission" date="2021-07" db="EMBL/GenBank/DDBJ databases">
        <authorList>
            <person name="Catto M.A."/>
            <person name="Jacobson A."/>
            <person name="Kennedy G."/>
            <person name="Labadie P."/>
            <person name="Hunt B.G."/>
            <person name="Srinivasan R."/>
        </authorList>
    </citation>
    <scope>NUCLEOTIDE SEQUENCE</scope>
    <source>
        <strain evidence="9">PL_HMW_Pooled</strain>
        <tissue evidence="9">Head</tissue>
    </source>
</reference>
<dbReference type="GO" id="GO:0003743">
    <property type="term" value="F:translation initiation factor activity"/>
    <property type="evidence" value="ECO:0007669"/>
    <property type="project" value="UniProtKB-KW"/>
</dbReference>
<dbReference type="PANTHER" id="PTHR42643">
    <property type="entry name" value="IONOTROPIC RECEPTOR 20A-RELATED"/>
    <property type="match status" value="1"/>
</dbReference>
<organism evidence="9 10">
    <name type="scientific">Frankliniella fusca</name>
    <dbReference type="NCBI Taxonomy" id="407009"/>
    <lineage>
        <taxon>Eukaryota</taxon>
        <taxon>Metazoa</taxon>
        <taxon>Ecdysozoa</taxon>
        <taxon>Arthropoda</taxon>
        <taxon>Hexapoda</taxon>
        <taxon>Insecta</taxon>
        <taxon>Pterygota</taxon>
        <taxon>Neoptera</taxon>
        <taxon>Paraneoptera</taxon>
        <taxon>Thysanoptera</taxon>
        <taxon>Terebrantia</taxon>
        <taxon>Thripoidea</taxon>
        <taxon>Thripidae</taxon>
        <taxon>Frankliniella</taxon>
    </lineage>
</organism>
<dbReference type="SUPFAM" id="SSF53850">
    <property type="entry name" value="Periplasmic binding protein-like II"/>
    <property type="match status" value="1"/>
</dbReference>
<keyword evidence="3" id="KW-0812">Transmembrane</keyword>
<gene>
    <name evidence="9" type="ORF">KUF71_009502</name>
</gene>
<keyword evidence="6" id="KW-0675">Receptor</keyword>
<evidence type="ECO:0000256" key="6">
    <source>
        <dbReference type="ARBA" id="ARBA00023170"/>
    </source>
</evidence>
<keyword evidence="5" id="KW-0472">Membrane</keyword>
<evidence type="ECO:0000313" key="10">
    <source>
        <dbReference type="Proteomes" id="UP001219518"/>
    </source>
</evidence>
<evidence type="ECO:0000256" key="2">
    <source>
        <dbReference type="ARBA" id="ARBA00022475"/>
    </source>
</evidence>
<evidence type="ECO:0000256" key="4">
    <source>
        <dbReference type="ARBA" id="ARBA00022989"/>
    </source>
</evidence>
<comment type="caution">
    <text evidence="9">The sequence shown here is derived from an EMBL/GenBank/DDBJ whole genome shotgun (WGS) entry which is preliminary data.</text>
</comment>
<name>A0AAE1HF59_9NEOP</name>
<dbReference type="GO" id="GO:0005886">
    <property type="term" value="C:plasma membrane"/>
    <property type="evidence" value="ECO:0007669"/>
    <property type="project" value="UniProtKB-SubCell"/>
</dbReference>
<dbReference type="Proteomes" id="UP001219518">
    <property type="component" value="Unassembled WGS sequence"/>
</dbReference>
<evidence type="ECO:0000256" key="3">
    <source>
        <dbReference type="ARBA" id="ARBA00022692"/>
    </source>
</evidence>
<dbReference type="PANTHER" id="PTHR42643:SF32">
    <property type="entry name" value="IONOTROPIC RECEPTOR 31A, ISOFORM C-RELATED"/>
    <property type="match status" value="1"/>
</dbReference>
<evidence type="ECO:0000313" key="9">
    <source>
        <dbReference type="EMBL" id="KAK3920215.1"/>
    </source>
</evidence>
<keyword evidence="10" id="KW-1185">Reference proteome</keyword>
<evidence type="ECO:0000256" key="8">
    <source>
        <dbReference type="SAM" id="MobiDB-lite"/>
    </source>
</evidence>
<evidence type="ECO:0000256" key="1">
    <source>
        <dbReference type="ARBA" id="ARBA00004651"/>
    </source>
</evidence>
<dbReference type="InterPro" id="IPR052192">
    <property type="entry name" value="Insect_Ionotropic_Sensory_Rcpt"/>
</dbReference>
<keyword evidence="9" id="KW-0648">Protein biosynthesis</keyword>
<protein>
    <submittedName>
        <fullName evidence="9">Translation initiation factor IF-2</fullName>
    </submittedName>
</protein>
<proteinExistence type="predicted"/>
<feature type="compositionally biased region" description="Pro residues" evidence="8">
    <location>
        <begin position="250"/>
        <end position="271"/>
    </location>
</feature>
<reference evidence="9" key="2">
    <citation type="journal article" date="2023" name="BMC Genomics">
        <title>Pest status, molecular evolution, and epigenetic factors derived from the genome assembly of Frankliniella fusca, a thysanopteran phytovirus vector.</title>
        <authorList>
            <person name="Catto M.A."/>
            <person name="Labadie P.E."/>
            <person name="Jacobson A.L."/>
            <person name="Kennedy G.G."/>
            <person name="Srinivasan R."/>
            <person name="Hunt B.G."/>
        </authorList>
    </citation>
    <scope>NUCLEOTIDE SEQUENCE</scope>
    <source>
        <strain evidence="9">PL_HMW_Pooled</strain>
    </source>
</reference>
<sequence length="297" mass="32968">MSRVLELPQDEVMKHFNHLSIATFTIMTNTFDRFNMTVRLHEHLISGELVVPPSGYFSGACGNVQRAVDDVVVTGLLMSDDRLRYFKYSATTYLFRSACLFLADGSLGSVDALLVPFTLRAWLAISGVALAGAVLHKCFRHVEGDRISWSEGLLSSVGTFTGQGPGAPGRWFSCQGLLVVLDVLFMLLDGYYNSAIVKSLLRPPPPSVRNVHDLLDSNYPVALNDWWLTIRNFQVGLSWRPRVALPPSPPVAPVLRPPLRPQAPGRRPPFPVGSQQSDSEDRSRNLRPRRTLGSAQW</sequence>
<feature type="region of interest" description="Disordered" evidence="8">
    <location>
        <begin position="250"/>
        <end position="297"/>
    </location>
</feature>
<dbReference type="EMBL" id="JAHWGI010000990">
    <property type="protein sequence ID" value="KAK3920215.1"/>
    <property type="molecule type" value="Genomic_DNA"/>
</dbReference>
<evidence type="ECO:0000256" key="5">
    <source>
        <dbReference type="ARBA" id="ARBA00023136"/>
    </source>
</evidence>
<keyword evidence="7" id="KW-0325">Glycoprotein</keyword>
<keyword evidence="9" id="KW-0396">Initiation factor</keyword>